<sequence length="31" mass="3787">MNVKCQHRPGMREGGWRYKFFIGRRKGNDVY</sequence>
<name>A0A8S5LVS6_9CAUD</name>
<reference evidence="1" key="1">
    <citation type="journal article" date="2021" name="Proc. Natl. Acad. Sci. U.S.A.">
        <title>A Catalog of Tens of Thousands of Viruses from Human Metagenomes Reveals Hidden Associations with Chronic Diseases.</title>
        <authorList>
            <person name="Tisza M.J."/>
            <person name="Buck C.B."/>
        </authorList>
    </citation>
    <scope>NUCLEOTIDE SEQUENCE</scope>
    <source>
        <strain evidence="1">CtplG2</strain>
    </source>
</reference>
<evidence type="ECO:0000313" key="1">
    <source>
        <dbReference type="EMBL" id="DAD74165.1"/>
    </source>
</evidence>
<accession>A0A8S5LVS6</accession>
<proteinExistence type="predicted"/>
<dbReference type="EMBL" id="BK014753">
    <property type="protein sequence ID" value="DAD74165.1"/>
    <property type="molecule type" value="Genomic_DNA"/>
</dbReference>
<protein>
    <submittedName>
        <fullName evidence="1">Uncharacterized protein</fullName>
    </submittedName>
</protein>
<organism evidence="1">
    <name type="scientific">Myoviridae sp. ctplG2</name>
    <dbReference type="NCBI Taxonomy" id="2826700"/>
    <lineage>
        <taxon>Viruses</taxon>
        <taxon>Duplodnaviria</taxon>
        <taxon>Heunggongvirae</taxon>
        <taxon>Uroviricota</taxon>
        <taxon>Caudoviricetes</taxon>
    </lineage>
</organism>